<protein>
    <submittedName>
        <fullName evidence="2">Uncharacterized protein</fullName>
    </submittedName>
</protein>
<sequence>MNLVNNFQKLFQSFVLPFGLSTLVISTILLMVVHGLKVLFIISKLLLLLPLLQFLKVYLLLSPLVLRWELVVWPRKTQLFVHCHLWKLWVVLPLFVPTKLVH</sequence>
<reference evidence="2" key="1">
    <citation type="submission" date="2022-11" db="UniProtKB">
        <authorList>
            <consortium name="WormBaseParasite"/>
        </authorList>
    </citation>
    <scope>IDENTIFICATION</scope>
</reference>
<accession>A0AC34Q290</accession>
<dbReference type="Proteomes" id="UP000887576">
    <property type="component" value="Unplaced"/>
</dbReference>
<evidence type="ECO:0000313" key="1">
    <source>
        <dbReference type="Proteomes" id="UP000887576"/>
    </source>
</evidence>
<proteinExistence type="predicted"/>
<evidence type="ECO:0000313" key="2">
    <source>
        <dbReference type="WBParaSite" id="JU765_v2.g12252.t1"/>
    </source>
</evidence>
<name>A0AC34Q290_9BILA</name>
<organism evidence="1 2">
    <name type="scientific">Panagrolaimus sp. JU765</name>
    <dbReference type="NCBI Taxonomy" id="591449"/>
    <lineage>
        <taxon>Eukaryota</taxon>
        <taxon>Metazoa</taxon>
        <taxon>Ecdysozoa</taxon>
        <taxon>Nematoda</taxon>
        <taxon>Chromadorea</taxon>
        <taxon>Rhabditida</taxon>
        <taxon>Tylenchina</taxon>
        <taxon>Panagrolaimomorpha</taxon>
        <taxon>Panagrolaimoidea</taxon>
        <taxon>Panagrolaimidae</taxon>
        <taxon>Panagrolaimus</taxon>
    </lineage>
</organism>
<dbReference type="WBParaSite" id="JU765_v2.g12252.t1">
    <property type="protein sequence ID" value="JU765_v2.g12252.t1"/>
    <property type="gene ID" value="JU765_v2.g12252"/>
</dbReference>